<keyword evidence="3" id="KW-1185">Reference proteome</keyword>
<feature type="region of interest" description="Disordered" evidence="1">
    <location>
        <begin position="1"/>
        <end position="79"/>
    </location>
</feature>
<protein>
    <submittedName>
        <fullName evidence="2">Uncharacterized protein</fullName>
    </submittedName>
</protein>
<evidence type="ECO:0000313" key="2">
    <source>
        <dbReference type="EMBL" id="OXA60161.1"/>
    </source>
</evidence>
<feature type="compositionally biased region" description="Low complexity" evidence="1">
    <location>
        <begin position="34"/>
        <end position="46"/>
    </location>
</feature>
<accession>A0A226ETL5</accession>
<proteinExistence type="predicted"/>
<name>A0A226ETL5_FOLCA</name>
<sequence>MRPDTRSFSFTWMKGQSQKTKLPHQKLDDDDESQQSTSSSSSQQCSNPPPPPTSSEDDKSDNWAVQRGNSGSRLRKLGNSLVRLRNGGRYSNMNNLEDENNWQKISEEVLSLEEDDEGEDEMRMEVQIQDKYQPPDVVTMTTGEGTNAKSDPVPFQPRENYNFNIGPGGGETSGMSLSKRLNKTVQGVKASLGNFSQKFRKSTRRRYRVPSSTPGSVASPATRKILGRTPTKLYSPFGIETPISIKTPKRLADRPSTPRLTRKSMVASLAYSPSNNFRRDLDEARRGMRDFQILSRDITRRSVRF</sequence>
<reference evidence="2 3" key="1">
    <citation type="submission" date="2015-12" db="EMBL/GenBank/DDBJ databases">
        <title>The genome of Folsomia candida.</title>
        <authorList>
            <person name="Faddeeva A."/>
            <person name="Derks M.F."/>
            <person name="Anvar Y."/>
            <person name="Smit S."/>
            <person name="Van Straalen N."/>
            <person name="Roelofs D."/>
        </authorList>
    </citation>
    <scope>NUCLEOTIDE SEQUENCE [LARGE SCALE GENOMIC DNA]</scope>
    <source>
        <strain evidence="2 3">VU population</strain>
        <tissue evidence="2">Whole body</tissue>
    </source>
</reference>
<dbReference type="OrthoDB" id="75343at2759"/>
<evidence type="ECO:0000256" key="1">
    <source>
        <dbReference type="SAM" id="MobiDB-lite"/>
    </source>
</evidence>
<comment type="caution">
    <text evidence="2">The sequence shown here is derived from an EMBL/GenBank/DDBJ whole genome shotgun (WGS) entry which is preliminary data.</text>
</comment>
<organism evidence="2 3">
    <name type="scientific">Folsomia candida</name>
    <name type="common">Springtail</name>
    <dbReference type="NCBI Taxonomy" id="158441"/>
    <lineage>
        <taxon>Eukaryota</taxon>
        <taxon>Metazoa</taxon>
        <taxon>Ecdysozoa</taxon>
        <taxon>Arthropoda</taxon>
        <taxon>Hexapoda</taxon>
        <taxon>Collembola</taxon>
        <taxon>Entomobryomorpha</taxon>
        <taxon>Isotomoidea</taxon>
        <taxon>Isotomidae</taxon>
        <taxon>Proisotominae</taxon>
        <taxon>Folsomia</taxon>
    </lineage>
</organism>
<evidence type="ECO:0000313" key="3">
    <source>
        <dbReference type="Proteomes" id="UP000198287"/>
    </source>
</evidence>
<dbReference type="Proteomes" id="UP000198287">
    <property type="component" value="Unassembled WGS sequence"/>
</dbReference>
<dbReference type="EMBL" id="LNIX01000002">
    <property type="protein sequence ID" value="OXA60161.1"/>
    <property type="molecule type" value="Genomic_DNA"/>
</dbReference>
<feature type="compositionally biased region" description="Polar residues" evidence="1">
    <location>
        <begin position="1"/>
        <end position="20"/>
    </location>
</feature>
<gene>
    <name evidence="2" type="ORF">Fcan01_06307</name>
</gene>
<dbReference type="AlphaFoldDB" id="A0A226ETL5"/>